<gene>
    <name evidence="1" type="ORF">GNLVRS02_ARAD1D37664g</name>
</gene>
<protein>
    <submittedName>
        <fullName evidence="1">ARAD1D37664p</fullName>
    </submittedName>
</protein>
<dbReference type="Gene3D" id="3.40.50.790">
    <property type="match status" value="1"/>
</dbReference>
<evidence type="ECO:0000313" key="1">
    <source>
        <dbReference type="EMBL" id="CDP38573.1"/>
    </source>
</evidence>
<name>A0A060TC85_BLAAD</name>
<dbReference type="InterPro" id="IPR016095">
    <property type="entry name" value="Ribosomal_uL1_3-a/b-sand"/>
</dbReference>
<dbReference type="EMBL" id="HG937694">
    <property type="protein sequence ID" value="CDP38573.1"/>
    <property type="molecule type" value="Genomic_DNA"/>
</dbReference>
<accession>A0A060TC85</accession>
<dbReference type="SUPFAM" id="SSF56808">
    <property type="entry name" value="Ribosomal protein L1"/>
    <property type="match status" value="1"/>
</dbReference>
<sequence>MARKHDRLTVVKSLLKHVPKGEPVYLQMSTMVPLIKLSPPSKGASSVRNPVPVMIKLAKPWKRNRILLVVKDPQQSAYSVLQEDKEACTYGMFDEIISVSKLRARKGRKQLLREFDLVVVDDRVAKVLPPILGAEFYKSGKHMPVPIVVHPPSDKKKVDPVTVKKQTRLASKSTALALTDGTLGSMQVGFSDMGAEDLTENIEAVIQGIMERLGSMSRHVSGFQIKTADSASLPLN</sequence>
<dbReference type="PhylomeDB" id="A0A060TC85"/>
<dbReference type="InterPro" id="IPR028364">
    <property type="entry name" value="Ribosomal_uL1/biogenesis"/>
</dbReference>
<dbReference type="Pfam" id="PF00687">
    <property type="entry name" value="Ribosomal_L1"/>
    <property type="match status" value="1"/>
</dbReference>
<organism evidence="1">
    <name type="scientific">Blastobotrys adeninivorans</name>
    <name type="common">Yeast</name>
    <name type="synonym">Arxula adeninivorans</name>
    <dbReference type="NCBI Taxonomy" id="409370"/>
    <lineage>
        <taxon>Eukaryota</taxon>
        <taxon>Fungi</taxon>
        <taxon>Dikarya</taxon>
        <taxon>Ascomycota</taxon>
        <taxon>Saccharomycotina</taxon>
        <taxon>Dipodascomycetes</taxon>
        <taxon>Dipodascales</taxon>
        <taxon>Trichomonascaceae</taxon>
        <taxon>Blastobotrys</taxon>
    </lineage>
</organism>
<dbReference type="InterPro" id="IPR023674">
    <property type="entry name" value="Ribosomal_uL1-like"/>
</dbReference>
<proteinExistence type="predicted"/>
<dbReference type="AlphaFoldDB" id="A0A060TC85"/>
<reference evidence="1" key="2">
    <citation type="submission" date="2014-06" db="EMBL/GenBank/DDBJ databases">
        <title>The complete genome of Blastobotrys (Arxula) adeninivorans LS3 - a yeast of biotechnological interest.</title>
        <authorList>
            <person name="Kunze G."/>
            <person name="Gaillardin C."/>
            <person name="Czernicka M."/>
            <person name="Durrens P."/>
            <person name="Martin T."/>
            <person name="Boer E."/>
            <person name="Gabaldon T."/>
            <person name="Cruz J."/>
            <person name="Talla E."/>
            <person name="Marck C."/>
            <person name="Goffeau A."/>
            <person name="Barbe V."/>
            <person name="Baret P."/>
            <person name="Baronian K."/>
            <person name="Beier S."/>
            <person name="Bleykasten C."/>
            <person name="Bode R."/>
            <person name="Casaregola S."/>
            <person name="Despons L."/>
            <person name="Fairhead C."/>
            <person name="Giersberg M."/>
            <person name="Gierski P."/>
            <person name="Hahnel U."/>
            <person name="Hartmann A."/>
            <person name="Jankowska D."/>
            <person name="Jubin C."/>
            <person name="Jung P."/>
            <person name="Lafontaine I."/>
            <person name="Leh-Louis V."/>
            <person name="Lemaire M."/>
            <person name="Marcet-Houben M."/>
            <person name="Mascher M."/>
            <person name="Morel G."/>
            <person name="Richard G.-F."/>
            <person name="Riechen J."/>
            <person name="Sacerdot C."/>
            <person name="Sarkar A."/>
            <person name="Savel G."/>
            <person name="Schacherer J."/>
            <person name="Sherman D."/>
            <person name="Straub M.-L."/>
            <person name="Stein N."/>
            <person name="Thierry A."/>
            <person name="Trautwein-Schult A."/>
            <person name="Westhof E."/>
            <person name="Worch S."/>
            <person name="Dujon B."/>
            <person name="Souciet J.-L."/>
            <person name="Wincker P."/>
            <person name="Scholz U."/>
            <person name="Neuveglise N."/>
        </authorList>
    </citation>
    <scope>NUCLEOTIDE SEQUENCE</scope>
    <source>
        <strain evidence="1">LS3</strain>
    </source>
</reference>
<reference evidence="1" key="1">
    <citation type="submission" date="2014-02" db="EMBL/GenBank/DDBJ databases">
        <authorList>
            <person name="Genoscope - CEA"/>
        </authorList>
    </citation>
    <scope>NUCLEOTIDE SEQUENCE</scope>
    <source>
        <strain evidence="1">LS3</strain>
    </source>
</reference>